<reference evidence="7" key="1">
    <citation type="submission" date="2020-07" db="EMBL/GenBank/DDBJ databases">
        <title>Draft Genome Sequence of a Deep-Sea Yeast, Naganishia (Cryptococcus) liquefaciens strain N6.</title>
        <authorList>
            <person name="Han Y.W."/>
            <person name="Kajitani R."/>
            <person name="Morimoto H."/>
            <person name="Parhat M."/>
            <person name="Tsubouchi H."/>
            <person name="Bakenova O."/>
            <person name="Ogata M."/>
            <person name="Argunhan B."/>
            <person name="Aoki R."/>
            <person name="Kajiwara S."/>
            <person name="Itoh T."/>
            <person name="Iwasaki H."/>
        </authorList>
    </citation>
    <scope>NUCLEOTIDE SEQUENCE</scope>
    <source>
        <strain evidence="7">N6</strain>
    </source>
</reference>
<gene>
    <name evidence="7" type="ORF">NliqN6_2493</name>
</gene>
<dbReference type="GO" id="GO:0003677">
    <property type="term" value="F:DNA binding"/>
    <property type="evidence" value="ECO:0007669"/>
    <property type="project" value="InterPro"/>
</dbReference>
<evidence type="ECO:0000256" key="4">
    <source>
        <dbReference type="ARBA" id="ARBA00023242"/>
    </source>
</evidence>
<evidence type="ECO:0000256" key="1">
    <source>
        <dbReference type="ARBA" id="ARBA00022853"/>
    </source>
</evidence>
<dbReference type="PROSITE" id="PS51526">
    <property type="entry name" value="RFX_DBD"/>
    <property type="match status" value="1"/>
</dbReference>
<dbReference type="GO" id="GO:0016586">
    <property type="term" value="C:RSC-type complex"/>
    <property type="evidence" value="ECO:0007669"/>
    <property type="project" value="TreeGrafter"/>
</dbReference>
<evidence type="ECO:0000313" key="8">
    <source>
        <dbReference type="Proteomes" id="UP000620104"/>
    </source>
</evidence>
<comment type="caution">
    <text evidence="7">The sequence shown here is derived from an EMBL/GenBank/DDBJ whole genome shotgun (WGS) entry which is preliminary data.</text>
</comment>
<dbReference type="InterPro" id="IPR052406">
    <property type="entry name" value="Chromatin_Remodeling_Comp"/>
</dbReference>
<keyword evidence="4" id="KW-0539">Nucleus</keyword>
<sequence>MQPSAVASEESVTQSPSLAEQQQPQPSRSIALEPPPPAPATFSLAYSRNIPYSSYEQSLIGSAPYAYPSLDAFAERESIFRSQDRKVRKKKQERTMKQQGYHPERGVGNTFFLSIRSGIKEEIDSALPVILDYSRRDGPPSDFTVYPGSIEALLGLADLWLEDWERHQQRLEQGVEGEWLQGQDEADHERWALDAFLAIRNACIAHEKVCRLLVGVRGKYTAEDLAKLRNIGGVIGSTATLPYLPPRILLFMSKICRRQDILDLALRMPEMLLHIMEILILILPCIMHTIDRSSPSTVTPGDGNSKIATPAVNVTPIGTDATEDTLRQTGQLLRDIIFDSIPALFSKTSDLAMIKVCIQLFIAIPATLLPTDEIVDRLATFLVLTPSQHEQTPWPKELFLQSLGLLYHITSNASLATTTLKRQDLDGLLRILIGLTRYGTKSLYKQMRIYGPLGRIQEISPIIGVGSMTNVKGSEGAGKWLAPCLADDDGDDFAGEGIGLGPKIVLDADLRQRIRSMREPERSYAWMRECLMYQPQSYMTQVTFWKAYQNFVETEENGPAIPPPAVAGDVIKAATAVFPGASAMVIREDAQGRPISPPKFVINGLRFKRSLGRRRNYMCKWQGCADRLGPMSNAELLAHIRTSHLAGPSFPDGTARPIKCRWALCTCDNATATHMMTHLPLPIDPTKVPEPKRVVIHPDDPAVKIYSGISGFQTDWRRVPPLPYLSTISQPQQGFSNGDIVHPLSYFGLEFPTDKTGQPMQEGYYACMILKNLARALRDDMERSGNDESLDMEQDVSEMREGSMQDRGSSSRNRKKRKLDRLGAFGLPAPPGLLEGTYIDPALQPANGTDEKQSNALEVAAEPSVPLEPEHRQRARLAFRSVVQEPVLQMLELSGGEVAKRLVECLGF</sequence>
<name>A0A8H3TSC4_9TREE</name>
<feature type="domain" description="RFX-type winged-helix" evidence="6">
    <location>
        <begin position="523"/>
        <end position="609"/>
    </location>
</feature>
<organism evidence="7 8">
    <name type="scientific">Naganishia liquefaciens</name>
    <dbReference type="NCBI Taxonomy" id="104408"/>
    <lineage>
        <taxon>Eukaryota</taxon>
        <taxon>Fungi</taxon>
        <taxon>Dikarya</taxon>
        <taxon>Basidiomycota</taxon>
        <taxon>Agaricomycotina</taxon>
        <taxon>Tremellomycetes</taxon>
        <taxon>Filobasidiales</taxon>
        <taxon>Filobasidiaceae</taxon>
        <taxon>Naganishia</taxon>
    </lineage>
</organism>
<keyword evidence="3" id="KW-0804">Transcription</keyword>
<evidence type="ECO:0000313" key="7">
    <source>
        <dbReference type="EMBL" id="GHJ86091.1"/>
    </source>
</evidence>
<dbReference type="InterPro" id="IPR003150">
    <property type="entry name" value="DNA-bd_RFX"/>
</dbReference>
<proteinExistence type="predicted"/>
<dbReference type="PANTHER" id="PTHR22970:SF14">
    <property type="entry name" value="AT-RICH INTERACTIVE DOMAIN-CONTAINING PROTEIN 2"/>
    <property type="match status" value="1"/>
</dbReference>
<keyword evidence="8" id="KW-1185">Reference proteome</keyword>
<evidence type="ECO:0000259" key="6">
    <source>
        <dbReference type="PROSITE" id="PS51526"/>
    </source>
</evidence>
<dbReference type="GO" id="GO:0006325">
    <property type="term" value="P:chromatin organization"/>
    <property type="evidence" value="ECO:0007669"/>
    <property type="project" value="UniProtKB-KW"/>
</dbReference>
<evidence type="ECO:0000256" key="3">
    <source>
        <dbReference type="ARBA" id="ARBA00023163"/>
    </source>
</evidence>
<evidence type="ECO:0000256" key="5">
    <source>
        <dbReference type="SAM" id="MobiDB-lite"/>
    </source>
</evidence>
<dbReference type="Proteomes" id="UP000620104">
    <property type="component" value="Unassembled WGS sequence"/>
</dbReference>
<dbReference type="PANTHER" id="PTHR22970">
    <property type="entry name" value="AT-RICH INTERACTIVE DOMAIN-CONTAINING PROTEIN 2"/>
    <property type="match status" value="1"/>
</dbReference>
<feature type="region of interest" description="Disordered" evidence="5">
    <location>
        <begin position="782"/>
        <end position="821"/>
    </location>
</feature>
<dbReference type="AlphaFoldDB" id="A0A8H3TSC4"/>
<keyword evidence="2" id="KW-0805">Transcription regulation</keyword>
<dbReference type="GO" id="GO:0006355">
    <property type="term" value="P:regulation of DNA-templated transcription"/>
    <property type="evidence" value="ECO:0007669"/>
    <property type="project" value="InterPro"/>
</dbReference>
<evidence type="ECO:0000256" key="2">
    <source>
        <dbReference type="ARBA" id="ARBA00023015"/>
    </source>
</evidence>
<feature type="compositionally biased region" description="Polar residues" evidence="5">
    <location>
        <begin position="1"/>
        <end position="28"/>
    </location>
</feature>
<keyword evidence="1" id="KW-0156">Chromatin regulator</keyword>
<dbReference type="OrthoDB" id="338531at2759"/>
<accession>A0A8H3TSC4</accession>
<dbReference type="EMBL" id="BLZA01000017">
    <property type="protein sequence ID" value="GHJ86091.1"/>
    <property type="molecule type" value="Genomic_DNA"/>
</dbReference>
<feature type="region of interest" description="Disordered" evidence="5">
    <location>
        <begin position="1"/>
        <end position="38"/>
    </location>
</feature>
<protein>
    <recommendedName>
        <fullName evidence="6">RFX-type winged-helix domain-containing protein</fullName>
    </recommendedName>
</protein>